<dbReference type="InterPro" id="IPR027417">
    <property type="entry name" value="P-loop_NTPase"/>
</dbReference>
<name>A0A2U1CFM4_9FIRM</name>
<dbReference type="EMBL" id="QEKK01000001">
    <property type="protein sequence ID" value="PVY59704.1"/>
    <property type="molecule type" value="Genomic_DNA"/>
</dbReference>
<reference evidence="2 3" key="1">
    <citation type="submission" date="2018-04" db="EMBL/GenBank/DDBJ databases">
        <title>Genomic Encyclopedia of Type Strains, Phase IV (KMG-IV): sequencing the most valuable type-strain genomes for metagenomic binning, comparative biology and taxonomic classification.</title>
        <authorList>
            <person name="Goeker M."/>
        </authorList>
    </citation>
    <scope>NUCLEOTIDE SEQUENCE [LARGE SCALE GENOMIC DNA]</scope>
    <source>
        <strain evidence="2 3">DSM 26588</strain>
    </source>
</reference>
<dbReference type="Gene3D" id="3.40.50.300">
    <property type="entry name" value="P-loop containing nucleotide triphosphate hydrolases"/>
    <property type="match status" value="1"/>
</dbReference>
<evidence type="ECO:0000313" key="3">
    <source>
        <dbReference type="Proteomes" id="UP000245778"/>
    </source>
</evidence>
<protein>
    <recommendedName>
        <fullName evidence="1">TraG P-loop domain-containing protein</fullName>
    </recommendedName>
</protein>
<dbReference type="InterPro" id="IPR043964">
    <property type="entry name" value="P-loop_TraG"/>
</dbReference>
<dbReference type="InterPro" id="IPR051162">
    <property type="entry name" value="T4SS_component"/>
</dbReference>
<evidence type="ECO:0000313" key="2">
    <source>
        <dbReference type="EMBL" id="PVY59704.1"/>
    </source>
</evidence>
<accession>A0A2U1CFM4</accession>
<dbReference type="PANTHER" id="PTHR30121">
    <property type="entry name" value="UNCHARACTERIZED PROTEIN YJGR-RELATED"/>
    <property type="match status" value="1"/>
</dbReference>
<comment type="caution">
    <text evidence="2">The sequence shown here is derived from an EMBL/GenBank/DDBJ whole genome shotgun (WGS) entry which is preliminary data.</text>
</comment>
<proteinExistence type="predicted"/>
<dbReference type="AlphaFoldDB" id="A0A2U1CFM4"/>
<sequence>MAKKAKKPVPQSREEASIKSFLDMIAPSGVSFMPDHFICGNTFRCVWALREYPTSTDEQAILRHLGEKDGVTLRIYTRQVTPAEEKRIIQNAANKNRMNSSNTNDLQQTVTAESNLQDVATLVATMHRNREPLLHCAVYIELTASDYNSLKLLQTDVLTELVRSKLNVDKLLLRQQQGFRCVNPCGHNTFGVQFERVLPASSVANLYPFNYSGKLDSKGFYIGKDKYGSNILVDFDQRDEDKTSANILILGNSGQGKSYLMKLLILNLLESGKSVISLDAEHEQQEMCEAVGGCFADLMAGQYIINVLEPKCWDDGGDPNATDAPEAFRKSTLLAQHISFLKDFFRAYKDFSDAHIDTIEIMLSKLYRKFGITERTNFNRMCPEDYPILSDLYDLIEEEFKTYDADRHQLYTQKLLQEVLLGLHSMCKGADAQFFNGHTNITSSRFLVFGVKGMLSAAKNVRNAMLFNVLSFMSDKLLTVGNTVAALDELYIWLSNPTAIEYIRNCLKRVRKKESAMLLASQNLEDFDQEGVREMTKPLFSIPPHQFLFNAGSIDKRSYMDMLQLEESEYNLIKFPQRGVCLYKCGNERYLLEVHAPAYKEKLFGTAGGR</sequence>
<dbReference type="SUPFAM" id="SSF52540">
    <property type="entry name" value="P-loop containing nucleoside triphosphate hydrolases"/>
    <property type="match status" value="1"/>
</dbReference>
<gene>
    <name evidence="2" type="ORF">C7373_101218</name>
</gene>
<feature type="domain" description="TraG P-loop" evidence="1">
    <location>
        <begin position="227"/>
        <end position="527"/>
    </location>
</feature>
<dbReference type="PANTHER" id="PTHR30121:SF6">
    <property type="entry name" value="SLR6007 PROTEIN"/>
    <property type="match status" value="1"/>
</dbReference>
<dbReference type="Proteomes" id="UP000245778">
    <property type="component" value="Unassembled WGS sequence"/>
</dbReference>
<evidence type="ECO:0000259" key="1">
    <source>
        <dbReference type="Pfam" id="PF19044"/>
    </source>
</evidence>
<organism evidence="2 3">
    <name type="scientific">Intestinimonas butyriciproducens</name>
    <dbReference type="NCBI Taxonomy" id="1297617"/>
    <lineage>
        <taxon>Bacteria</taxon>
        <taxon>Bacillati</taxon>
        <taxon>Bacillota</taxon>
        <taxon>Clostridia</taxon>
        <taxon>Eubacteriales</taxon>
        <taxon>Intestinimonas</taxon>
    </lineage>
</organism>
<dbReference type="Pfam" id="PF19044">
    <property type="entry name" value="P-loop_TraG"/>
    <property type="match status" value="1"/>
</dbReference>
<dbReference type="Gene3D" id="1.10.8.730">
    <property type="match status" value="1"/>
</dbReference>